<name>A0ABU3BQ11_9BACT</name>
<comment type="caution">
    <text evidence="3">The sequence shown here is derived from an EMBL/GenBank/DDBJ whole genome shotgun (WGS) entry which is preliminary data.</text>
</comment>
<keyword evidence="1" id="KW-0472">Membrane</keyword>
<evidence type="ECO:0000256" key="2">
    <source>
        <dbReference type="SAM" id="SignalP"/>
    </source>
</evidence>
<evidence type="ECO:0000313" key="4">
    <source>
        <dbReference type="Proteomes" id="UP001267426"/>
    </source>
</evidence>
<accession>A0ABU3BQ11</accession>
<dbReference type="RefSeq" id="WP_311662719.1">
    <property type="nucleotide sequence ID" value="NZ_JAVRHT010000011.1"/>
</dbReference>
<feature type="signal peptide" evidence="2">
    <location>
        <begin position="1"/>
        <end position="25"/>
    </location>
</feature>
<protein>
    <submittedName>
        <fullName evidence="3">Uncharacterized protein</fullName>
    </submittedName>
</protein>
<keyword evidence="1" id="KW-0812">Transmembrane</keyword>
<feature type="transmembrane region" description="Helical" evidence="1">
    <location>
        <begin position="34"/>
        <end position="52"/>
    </location>
</feature>
<keyword evidence="2" id="KW-0732">Signal</keyword>
<dbReference type="Proteomes" id="UP001267426">
    <property type="component" value="Unassembled WGS sequence"/>
</dbReference>
<gene>
    <name evidence="3" type="ORF">RM540_06395</name>
</gene>
<organism evidence="3 4">
    <name type="scientific">Rubrivirga litoralis</name>
    <dbReference type="NCBI Taxonomy" id="3075598"/>
    <lineage>
        <taxon>Bacteria</taxon>
        <taxon>Pseudomonadati</taxon>
        <taxon>Rhodothermota</taxon>
        <taxon>Rhodothermia</taxon>
        <taxon>Rhodothermales</taxon>
        <taxon>Rubricoccaceae</taxon>
        <taxon>Rubrivirga</taxon>
    </lineage>
</organism>
<keyword evidence="4" id="KW-1185">Reference proteome</keyword>
<sequence>MPAFAVRLSAAAALAALFLHLLAGAGLEHAVVTAAGVGGAGALALTAVGAAVQRARRHARTEPDPAP</sequence>
<reference evidence="3 4" key="1">
    <citation type="submission" date="2023-09" db="EMBL/GenBank/DDBJ databases">
        <authorList>
            <person name="Rey-Velasco X."/>
        </authorList>
    </citation>
    <scope>NUCLEOTIDE SEQUENCE [LARGE SCALE GENOMIC DNA]</scope>
    <source>
        <strain evidence="3 4">F394</strain>
    </source>
</reference>
<proteinExistence type="predicted"/>
<evidence type="ECO:0000313" key="3">
    <source>
        <dbReference type="EMBL" id="MDT0631376.1"/>
    </source>
</evidence>
<keyword evidence="1" id="KW-1133">Transmembrane helix</keyword>
<dbReference type="EMBL" id="JAVRHT010000011">
    <property type="protein sequence ID" value="MDT0631376.1"/>
    <property type="molecule type" value="Genomic_DNA"/>
</dbReference>
<feature type="chain" id="PRO_5045331851" evidence="2">
    <location>
        <begin position="26"/>
        <end position="67"/>
    </location>
</feature>
<evidence type="ECO:0000256" key="1">
    <source>
        <dbReference type="SAM" id="Phobius"/>
    </source>
</evidence>